<evidence type="ECO:0000313" key="5">
    <source>
        <dbReference type="Proteomes" id="UP000293846"/>
    </source>
</evidence>
<keyword evidence="1" id="KW-1133">Transmembrane helix</keyword>
<dbReference type="SUPFAM" id="SSF55073">
    <property type="entry name" value="Nucleotide cyclase"/>
    <property type="match status" value="1"/>
</dbReference>
<dbReference type="InterPro" id="IPR013655">
    <property type="entry name" value="PAS_fold_3"/>
</dbReference>
<dbReference type="Proteomes" id="UP000293846">
    <property type="component" value="Unassembled WGS sequence"/>
</dbReference>
<sequence>MIDKEGIHSRNVILFSLIVVFYFVQVFINILIEGIASVFPPVILFLIFGSILLLFIIKKINPELTMYTIVIFTYLYFFFLLTDSPYLVNYLFMWLGLPVSAVYQNYRAVMLAGIGSLLLTFYAFFSFRNEIFPNVASGDFVFFLIFGLFLMGFLLLFIKVTLFLWKKKEESSSKLNNVLQQTDIITWSYDRSTDLLSLSNRLPNMPELSDTLEISGKQMVGNYIHSEDIDILKRTFFEIEKGEAHTAEYRIVNSKGEIIWLQCRGVSFINEKERKAKIEGILIDVTKQKQMEEHIKKLAYYDSLTGAANRYKLKQRFESLQKLGRTLAIIFIDMNAFKQVNDTYGHDAGDRLLKKVSKRIQEEMAETDLLCRMGGDEFVILLSNVDDAKVSAAIARIQSALIGPFEVAGVPILVSASVGRSTIMKADQANLDRMLQQADAEMYLGKGRR</sequence>
<dbReference type="InterPro" id="IPR000700">
    <property type="entry name" value="PAS-assoc_C"/>
</dbReference>
<evidence type="ECO:0000313" key="4">
    <source>
        <dbReference type="EMBL" id="TCJ06319.1"/>
    </source>
</evidence>
<dbReference type="OrthoDB" id="9759607at2"/>
<dbReference type="InterPro" id="IPR029787">
    <property type="entry name" value="Nucleotide_cyclase"/>
</dbReference>
<reference evidence="4 5" key="1">
    <citation type="submission" date="2019-03" db="EMBL/GenBank/DDBJ databases">
        <authorList>
            <person name="Jensen L."/>
            <person name="Storgaard J."/>
            <person name="Sulaj E."/>
            <person name="Schramm A."/>
            <person name="Marshall I.P.G."/>
        </authorList>
    </citation>
    <scope>NUCLEOTIDE SEQUENCE [LARGE SCALE GENOMIC DNA]</scope>
    <source>
        <strain evidence="4 5">2017H2G3</strain>
    </source>
</reference>
<evidence type="ECO:0000259" key="2">
    <source>
        <dbReference type="PROSITE" id="PS50113"/>
    </source>
</evidence>
<dbReference type="Pfam" id="PF08447">
    <property type="entry name" value="PAS_3"/>
    <property type="match status" value="1"/>
</dbReference>
<dbReference type="Gene3D" id="3.30.450.20">
    <property type="entry name" value="PAS domain"/>
    <property type="match status" value="1"/>
</dbReference>
<dbReference type="PANTHER" id="PTHR46663">
    <property type="entry name" value="DIGUANYLATE CYCLASE DGCT-RELATED"/>
    <property type="match status" value="1"/>
</dbReference>
<dbReference type="InterPro" id="IPR035965">
    <property type="entry name" value="PAS-like_dom_sf"/>
</dbReference>
<dbReference type="SUPFAM" id="SSF55785">
    <property type="entry name" value="PYP-like sensor domain (PAS domain)"/>
    <property type="match status" value="1"/>
</dbReference>
<keyword evidence="5" id="KW-1185">Reference proteome</keyword>
<feature type="transmembrane region" description="Helical" evidence="1">
    <location>
        <begin position="64"/>
        <end position="81"/>
    </location>
</feature>
<keyword evidence="1" id="KW-0472">Membrane</keyword>
<dbReference type="PROSITE" id="PS50887">
    <property type="entry name" value="GGDEF"/>
    <property type="match status" value="1"/>
</dbReference>
<dbReference type="InterPro" id="IPR000014">
    <property type="entry name" value="PAS"/>
</dbReference>
<dbReference type="NCBIfam" id="TIGR00254">
    <property type="entry name" value="GGDEF"/>
    <property type="match status" value="1"/>
</dbReference>
<feature type="transmembrane region" description="Helical" evidence="1">
    <location>
        <begin position="12"/>
        <end position="32"/>
    </location>
</feature>
<feature type="domain" description="PAC" evidence="2">
    <location>
        <begin position="245"/>
        <end position="297"/>
    </location>
</feature>
<dbReference type="STRING" id="1742358.GCA_001439605_02153"/>
<name>A0A4R1B035_9BACI</name>
<keyword evidence="1" id="KW-0812">Transmembrane</keyword>
<dbReference type="InterPro" id="IPR000160">
    <property type="entry name" value="GGDEF_dom"/>
</dbReference>
<evidence type="ECO:0000259" key="3">
    <source>
        <dbReference type="PROSITE" id="PS50887"/>
    </source>
</evidence>
<dbReference type="Gene3D" id="3.30.70.270">
    <property type="match status" value="1"/>
</dbReference>
<protein>
    <submittedName>
        <fullName evidence="4">Diguanylate cyclase</fullName>
    </submittedName>
</protein>
<organism evidence="4 5">
    <name type="scientific">Cytobacillus praedii</name>
    <dbReference type="NCBI Taxonomy" id="1742358"/>
    <lineage>
        <taxon>Bacteria</taxon>
        <taxon>Bacillati</taxon>
        <taxon>Bacillota</taxon>
        <taxon>Bacilli</taxon>
        <taxon>Bacillales</taxon>
        <taxon>Bacillaceae</taxon>
        <taxon>Cytobacillus</taxon>
    </lineage>
</organism>
<gene>
    <name evidence="4" type="ORF">E0Y62_00475</name>
</gene>
<dbReference type="CDD" id="cd00130">
    <property type="entry name" value="PAS"/>
    <property type="match status" value="1"/>
</dbReference>
<feature type="transmembrane region" description="Helical" evidence="1">
    <location>
        <begin position="38"/>
        <end position="57"/>
    </location>
</feature>
<dbReference type="NCBIfam" id="TIGR00229">
    <property type="entry name" value="sensory_box"/>
    <property type="match status" value="1"/>
</dbReference>
<proteinExistence type="predicted"/>
<dbReference type="AlphaFoldDB" id="A0A4R1B035"/>
<dbReference type="EMBL" id="SJTH01000001">
    <property type="protein sequence ID" value="TCJ06319.1"/>
    <property type="molecule type" value="Genomic_DNA"/>
</dbReference>
<dbReference type="PROSITE" id="PS50113">
    <property type="entry name" value="PAC"/>
    <property type="match status" value="1"/>
</dbReference>
<evidence type="ECO:0000256" key="1">
    <source>
        <dbReference type="SAM" id="Phobius"/>
    </source>
</evidence>
<dbReference type="Pfam" id="PF00990">
    <property type="entry name" value="GGDEF"/>
    <property type="match status" value="1"/>
</dbReference>
<dbReference type="CDD" id="cd01949">
    <property type="entry name" value="GGDEF"/>
    <property type="match status" value="1"/>
</dbReference>
<dbReference type="InterPro" id="IPR052163">
    <property type="entry name" value="DGC-Regulatory_Protein"/>
</dbReference>
<dbReference type="InterPro" id="IPR043128">
    <property type="entry name" value="Rev_trsase/Diguanyl_cyclase"/>
</dbReference>
<dbReference type="RefSeq" id="WP_131235669.1">
    <property type="nucleotide sequence ID" value="NZ_SJTH01000001.1"/>
</dbReference>
<feature type="transmembrane region" description="Helical" evidence="1">
    <location>
        <begin position="108"/>
        <end position="128"/>
    </location>
</feature>
<feature type="domain" description="GGDEF" evidence="3">
    <location>
        <begin position="325"/>
        <end position="449"/>
    </location>
</feature>
<dbReference type="PANTHER" id="PTHR46663:SF2">
    <property type="entry name" value="GGDEF DOMAIN-CONTAINING PROTEIN"/>
    <property type="match status" value="1"/>
</dbReference>
<comment type="caution">
    <text evidence="4">The sequence shown here is derived from an EMBL/GenBank/DDBJ whole genome shotgun (WGS) entry which is preliminary data.</text>
</comment>
<feature type="transmembrane region" description="Helical" evidence="1">
    <location>
        <begin position="140"/>
        <end position="165"/>
    </location>
</feature>
<feature type="transmembrane region" description="Helical" evidence="1">
    <location>
        <begin position="87"/>
        <end position="103"/>
    </location>
</feature>
<dbReference type="SMART" id="SM00267">
    <property type="entry name" value="GGDEF"/>
    <property type="match status" value="1"/>
</dbReference>
<accession>A0A4R1B035</accession>